<protein>
    <submittedName>
        <fullName evidence="1">DNA polymerase Y family protein</fullName>
    </submittedName>
</protein>
<evidence type="ECO:0000313" key="1">
    <source>
        <dbReference type="EMBL" id="VZH84595.1"/>
    </source>
</evidence>
<gene>
    <name evidence="1" type="ORF">FRC0190_00609</name>
</gene>
<sequence>MITRVQALAGPEFFVTPFQKGGRGSTDCVGWVPVGERRYAEERVWSAALPAPLPAIVDTEDVKITDAQGNAVTIAATMQLSHEPERFHYGRDTYAVVSWAGPWPVDDAWWRDEYSGMRA</sequence>
<dbReference type="Proteomes" id="UP000423525">
    <property type="component" value="Chromosome"/>
</dbReference>
<accession>A0A6I8MAJ9</accession>
<dbReference type="AlphaFoldDB" id="A0A6I8MAJ9"/>
<proteinExistence type="predicted"/>
<name>A0A6I8MAJ9_9CORY</name>
<reference evidence="1 2" key="1">
    <citation type="submission" date="2019-11" db="EMBL/GenBank/DDBJ databases">
        <authorList>
            <person name="Brisse S."/>
        </authorList>
    </citation>
    <scope>NUCLEOTIDE SEQUENCE [LARGE SCALE GENOMIC DNA]</scope>
    <source>
        <strain evidence="1">FRC0190</strain>
    </source>
</reference>
<organism evidence="1 2">
    <name type="scientific">Corynebacterium rouxii</name>
    <dbReference type="NCBI Taxonomy" id="2719119"/>
    <lineage>
        <taxon>Bacteria</taxon>
        <taxon>Bacillati</taxon>
        <taxon>Actinomycetota</taxon>
        <taxon>Actinomycetes</taxon>
        <taxon>Mycobacteriales</taxon>
        <taxon>Corynebacteriaceae</taxon>
        <taxon>Corynebacterium</taxon>
    </lineage>
</organism>
<evidence type="ECO:0000313" key="2">
    <source>
        <dbReference type="Proteomes" id="UP000423525"/>
    </source>
</evidence>
<dbReference type="KEGG" id="crf:FRC0190_00609"/>
<dbReference type="EMBL" id="LR738855">
    <property type="protein sequence ID" value="VZH84595.1"/>
    <property type="molecule type" value="Genomic_DNA"/>
</dbReference>